<reference evidence="2" key="1">
    <citation type="submission" date="2015-07" db="EMBL/GenBank/DDBJ databases">
        <title>Fjat-14235 jcm11544.</title>
        <authorList>
            <person name="Liu B."/>
            <person name="Wang J."/>
            <person name="Zhu Y."/>
            <person name="Liu G."/>
            <person name="Chen Q."/>
            <person name="Chen Z."/>
            <person name="Lan J."/>
            <person name="Che J."/>
            <person name="Ge C."/>
            <person name="Shi H."/>
            <person name="Pan Z."/>
            <person name="Liu X."/>
        </authorList>
    </citation>
    <scope>NUCLEOTIDE SEQUENCE [LARGE SCALE GENOMIC DNA]</scope>
    <source>
        <strain evidence="2">JCM 11544</strain>
    </source>
</reference>
<protein>
    <submittedName>
        <fullName evidence="1">Uncharacterized protein</fullName>
    </submittedName>
</protein>
<accession>A0A0M0G373</accession>
<dbReference type="OrthoDB" id="2965948at2"/>
<dbReference type="PATRIC" id="fig|189381.12.peg.4437"/>
<keyword evidence="2" id="KW-1185">Reference proteome</keyword>
<proteinExistence type="predicted"/>
<organism evidence="1 2">
    <name type="scientific">Rossellomorea marisflavi</name>
    <dbReference type="NCBI Taxonomy" id="189381"/>
    <lineage>
        <taxon>Bacteria</taxon>
        <taxon>Bacillati</taxon>
        <taxon>Bacillota</taxon>
        <taxon>Bacilli</taxon>
        <taxon>Bacillales</taxon>
        <taxon>Bacillaceae</taxon>
        <taxon>Rossellomorea</taxon>
    </lineage>
</organism>
<dbReference type="EMBL" id="LGUE01000005">
    <property type="protein sequence ID" value="KON84027.1"/>
    <property type="molecule type" value="Genomic_DNA"/>
</dbReference>
<dbReference type="Proteomes" id="UP000037405">
    <property type="component" value="Unassembled WGS sequence"/>
</dbReference>
<evidence type="ECO:0000313" key="2">
    <source>
        <dbReference type="Proteomes" id="UP000037405"/>
    </source>
</evidence>
<evidence type="ECO:0000313" key="1">
    <source>
        <dbReference type="EMBL" id="KON84027.1"/>
    </source>
</evidence>
<gene>
    <name evidence="1" type="ORF">AF331_17175</name>
</gene>
<comment type="caution">
    <text evidence="1">The sequence shown here is derived from an EMBL/GenBank/DDBJ whole genome shotgun (WGS) entry which is preliminary data.</text>
</comment>
<dbReference type="AlphaFoldDB" id="A0A0M0G373"/>
<sequence>MVHKKCMDRAFRLPVFLSTTNTLNPRQQQFLNRLIAEMEEALLFPRTGPITENYPETILTNVRRLVSSSYGMLAMNFRRFLVEVVDTNVGGTPSPEPFWQGSSFAQIEPAMAFQRGIPILLVREKGTDLTNGLWLGGIPPLNTLIEWDSENQSVDEFFESVSWREAFAFWTAEVRTTYYNLTEPDVQYRC</sequence>
<name>A0A0M0G373_9BACI</name>